<evidence type="ECO:0000313" key="2">
    <source>
        <dbReference type="EMBL" id="PON92501.1"/>
    </source>
</evidence>
<feature type="region of interest" description="Disordered" evidence="1">
    <location>
        <begin position="38"/>
        <end position="60"/>
    </location>
</feature>
<name>A0A2P5F3Y4_TREOI</name>
<organism evidence="2 3">
    <name type="scientific">Trema orientale</name>
    <name type="common">Charcoal tree</name>
    <name type="synonym">Celtis orientalis</name>
    <dbReference type="NCBI Taxonomy" id="63057"/>
    <lineage>
        <taxon>Eukaryota</taxon>
        <taxon>Viridiplantae</taxon>
        <taxon>Streptophyta</taxon>
        <taxon>Embryophyta</taxon>
        <taxon>Tracheophyta</taxon>
        <taxon>Spermatophyta</taxon>
        <taxon>Magnoliopsida</taxon>
        <taxon>eudicotyledons</taxon>
        <taxon>Gunneridae</taxon>
        <taxon>Pentapetalae</taxon>
        <taxon>rosids</taxon>
        <taxon>fabids</taxon>
        <taxon>Rosales</taxon>
        <taxon>Cannabaceae</taxon>
        <taxon>Trema</taxon>
    </lineage>
</organism>
<dbReference type="EMBL" id="JXTC01000065">
    <property type="protein sequence ID" value="PON92501.1"/>
    <property type="molecule type" value="Genomic_DNA"/>
</dbReference>
<protein>
    <submittedName>
        <fullName evidence="2">Uncharacterized protein</fullName>
    </submittedName>
</protein>
<dbReference type="AlphaFoldDB" id="A0A2P5F3Y4"/>
<evidence type="ECO:0000256" key="1">
    <source>
        <dbReference type="SAM" id="MobiDB-lite"/>
    </source>
</evidence>
<dbReference type="Proteomes" id="UP000237000">
    <property type="component" value="Unassembled WGS sequence"/>
</dbReference>
<feature type="compositionally biased region" description="Polar residues" evidence="1">
    <location>
        <begin position="40"/>
        <end position="49"/>
    </location>
</feature>
<proteinExistence type="predicted"/>
<comment type="caution">
    <text evidence="2">The sequence shown here is derived from an EMBL/GenBank/DDBJ whole genome shotgun (WGS) entry which is preliminary data.</text>
</comment>
<accession>A0A2P5F3Y4</accession>
<dbReference type="OrthoDB" id="10279749at2759"/>
<gene>
    <name evidence="2" type="ORF">TorRG33x02_118250</name>
</gene>
<keyword evidence="3" id="KW-1185">Reference proteome</keyword>
<evidence type="ECO:0000313" key="3">
    <source>
        <dbReference type="Proteomes" id="UP000237000"/>
    </source>
</evidence>
<reference evidence="3" key="1">
    <citation type="submission" date="2016-06" db="EMBL/GenBank/DDBJ databases">
        <title>Parallel loss of symbiosis genes in relatives of nitrogen-fixing non-legume Parasponia.</title>
        <authorList>
            <person name="Van Velzen R."/>
            <person name="Holmer R."/>
            <person name="Bu F."/>
            <person name="Rutten L."/>
            <person name="Van Zeijl A."/>
            <person name="Liu W."/>
            <person name="Santuari L."/>
            <person name="Cao Q."/>
            <person name="Sharma T."/>
            <person name="Shen D."/>
            <person name="Roswanjaya Y."/>
            <person name="Wardhani T."/>
            <person name="Kalhor M.S."/>
            <person name="Jansen J."/>
            <person name="Van den Hoogen J."/>
            <person name="Gungor B."/>
            <person name="Hartog M."/>
            <person name="Hontelez J."/>
            <person name="Verver J."/>
            <person name="Yang W.-C."/>
            <person name="Schijlen E."/>
            <person name="Repin R."/>
            <person name="Schilthuizen M."/>
            <person name="Schranz E."/>
            <person name="Heidstra R."/>
            <person name="Miyata K."/>
            <person name="Fedorova E."/>
            <person name="Kohlen W."/>
            <person name="Bisseling T."/>
            <person name="Smit S."/>
            <person name="Geurts R."/>
        </authorList>
    </citation>
    <scope>NUCLEOTIDE SEQUENCE [LARGE SCALE GENOMIC DNA]</scope>
    <source>
        <strain evidence="3">cv. RG33-2</strain>
    </source>
</reference>
<sequence>MSASMEVQPTLEGPECFTLLQIVTSTITSDRRSQCHKLHTSLSPYNSEQHPYPNTRRQIR</sequence>
<dbReference type="InParanoid" id="A0A2P5F3Y4"/>